<dbReference type="EMBL" id="CP123504">
    <property type="protein sequence ID" value="WGM01094.1"/>
    <property type="molecule type" value="Genomic_DNA"/>
</dbReference>
<keyword evidence="1" id="KW-0175">Coiled coil</keyword>
<dbReference type="Gene3D" id="3.40.50.300">
    <property type="entry name" value="P-loop containing nucleotide triphosphate hydrolases"/>
    <property type="match status" value="2"/>
</dbReference>
<accession>A0AA95GQW8</accession>
<dbReference type="AlphaFoldDB" id="A0AA95GQW8"/>
<evidence type="ECO:0000313" key="3">
    <source>
        <dbReference type="EMBL" id="WGM01094.1"/>
    </source>
</evidence>
<evidence type="ECO:0000313" key="4">
    <source>
        <dbReference type="Proteomes" id="UP001177595"/>
    </source>
</evidence>
<proteinExistence type="predicted"/>
<dbReference type="PANTHER" id="PTHR32114">
    <property type="entry name" value="ABC TRANSPORTER ABCH.3"/>
    <property type="match status" value="1"/>
</dbReference>
<evidence type="ECO:0000256" key="1">
    <source>
        <dbReference type="SAM" id="Coils"/>
    </source>
</evidence>
<protein>
    <submittedName>
        <fullName evidence="3">AAA family ATPase</fullName>
    </submittedName>
</protein>
<dbReference type="PANTHER" id="PTHR32114:SF2">
    <property type="entry name" value="ABC TRANSPORTER ABCH.3"/>
    <property type="match status" value="1"/>
</dbReference>
<evidence type="ECO:0000259" key="2">
    <source>
        <dbReference type="Pfam" id="PF13166"/>
    </source>
</evidence>
<dbReference type="SUPFAM" id="SSF52540">
    <property type="entry name" value="P-loop containing nucleoside triphosphate hydrolases"/>
    <property type="match status" value="1"/>
</dbReference>
<dbReference type="InterPro" id="IPR026866">
    <property type="entry name" value="CR006_AAA"/>
</dbReference>
<feature type="domain" description="Protein CR006 P-loop" evidence="2">
    <location>
        <begin position="9"/>
        <end position="714"/>
    </location>
</feature>
<sequence>MEYLKLRNVASYCNEDVTINLSKQINLFYGQNGSGKSTIANYFYDTNANNENSQYLLCSKSFYKNYKFLVYNKKFIQDIFYEDTQAGIFTLSKENKEIEVLIGNKENDKNKLQLESLNILNKIKENDSRKKDNYEKLKNNIYGKFSKLRKSELRSLLKNNFHSENFCEKILSLDVSDVSKNINLKELEDEYVELIKNKGHYIENIPELRKYIFNSKDISLLEEPILPIKENYRIEIIKKFNSYDWVRHGLKNYMDNDICPFCQSNTIDENFKLEMHNIFNDSYDNLITEIKYLKENYQNYYNEVNSFFNKLSDHPKLFEDDFDKNIIDLIKREISDNLLKLDEKINYPTKSIKLNSMSEIDKFINLIVKKNNALNALNEKVKNFVDSERKIVSHMWKKIRELSEDFISIYKVDEEKLDKEIKKLKKEEINIDSQLKIITQEITELKSNFSNIETTIENINKNLLLLGIKSFKIIKSVSNDCYTLERHGEKQSGSSVFSSLSEGEKTIISFLYFIELCKGRTTKNDLENQSSCVVIDDPISSLSQNYIYDIASFIHYKIINNEMISKVIILTHNLFFFHELIKLGPGEKKFTKKYNLYRVYKNSNSKVEGMEKEQIKNEYQSFWQIIKDASENKAPTAILPNVMRNILEYYFSFVYKIDDLNKQLCNLLSETEDQNYRAFYRFINRSSHSDSFNVHMLGEMTANHYLDLFKKIFEKTGDLRHYNKMRGIE</sequence>
<dbReference type="RefSeq" id="WP_280624666.1">
    <property type="nucleotide sequence ID" value="NZ_CP123504.1"/>
</dbReference>
<feature type="coiled-coil region" evidence="1">
    <location>
        <begin position="407"/>
        <end position="462"/>
    </location>
</feature>
<dbReference type="Pfam" id="PF13166">
    <property type="entry name" value="AAA_13"/>
    <property type="match status" value="1"/>
</dbReference>
<reference evidence="3" key="1">
    <citation type="submission" date="2023-04" db="EMBL/GenBank/DDBJ databases">
        <title>Genome dynamics across the evolutionary transition to endosymbiosis.</title>
        <authorList>
            <person name="Siozios S."/>
            <person name="Nadal-Jimenez P."/>
            <person name="Azagi T."/>
            <person name="Sprong H."/>
            <person name="Frost C.L."/>
            <person name="Parratt S.R."/>
            <person name="Taylor G."/>
            <person name="Brettell L."/>
            <person name="Lew K.C."/>
            <person name="Croft L."/>
            <person name="King K.C."/>
            <person name="Brockhurst M.A."/>
            <person name="Hypsa V."/>
            <person name="Novakova E."/>
            <person name="Darby A.C."/>
            <person name="Hurst G.D.D."/>
        </authorList>
    </citation>
    <scope>NUCLEOTIDE SEQUENCE</scope>
    <source>
        <strain evidence="3">APv</strain>
    </source>
</reference>
<gene>
    <name evidence="3" type="ORF">QE210_14815</name>
</gene>
<dbReference type="Proteomes" id="UP001177595">
    <property type="component" value="Chromosome"/>
</dbReference>
<organism evidence="3 4">
    <name type="scientific">Arsenophonus nasoniae</name>
    <name type="common">son-killer infecting Nasonia vitripennis</name>
    <dbReference type="NCBI Taxonomy" id="638"/>
    <lineage>
        <taxon>Bacteria</taxon>
        <taxon>Pseudomonadati</taxon>
        <taxon>Pseudomonadota</taxon>
        <taxon>Gammaproteobacteria</taxon>
        <taxon>Enterobacterales</taxon>
        <taxon>Morganellaceae</taxon>
        <taxon>Arsenophonus</taxon>
    </lineage>
</organism>
<name>A0AA95GQW8_9GAMM</name>
<dbReference type="InterPro" id="IPR027417">
    <property type="entry name" value="P-loop_NTPase"/>
</dbReference>
<feature type="coiled-coil region" evidence="1">
    <location>
        <begin position="95"/>
        <end position="140"/>
    </location>
</feature>